<dbReference type="InterPro" id="IPR029032">
    <property type="entry name" value="AhpD-like"/>
</dbReference>
<evidence type="ECO:0000313" key="2">
    <source>
        <dbReference type="EMBL" id="MFC4314533.1"/>
    </source>
</evidence>
<proteinExistence type="predicted"/>
<protein>
    <submittedName>
        <fullName evidence="2">Carboxymuconolactone decarboxylase family protein</fullName>
    </submittedName>
</protein>
<dbReference type="Pfam" id="PF02627">
    <property type="entry name" value="CMD"/>
    <property type="match status" value="1"/>
</dbReference>
<dbReference type="SUPFAM" id="SSF69118">
    <property type="entry name" value="AhpD-like"/>
    <property type="match status" value="1"/>
</dbReference>
<evidence type="ECO:0000313" key="3">
    <source>
        <dbReference type="Proteomes" id="UP001595904"/>
    </source>
</evidence>
<accession>A0ABV8T4D3</accession>
<dbReference type="Proteomes" id="UP001595904">
    <property type="component" value="Unassembled WGS sequence"/>
</dbReference>
<dbReference type="Gene3D" id="1.20.1290.10">
    <property type="entry name" value="AhpD-like"/>
    <property type="match status" value="1"/>
</dbReference>
<sequence length="211" mass="23062">MKQTQLTPRVAPVLPPDWNATVLDAVGAFPHGRDFVLSTYKQGGARGMHGLGVILSHPALAKAFLTFNNHVASASSVSRRIREILILRISWLRRAEYEFVQHVVLGLRAGLTNEEIERIQQGPDASGWDAGDADLVRAVDELHTDACISDETYARLSAIFTPTQLMDIVFCVGCYDLLAMVFKTFGAQVEPGVEPVDPAVLARMHAQKPAS</sequence>
<organism evidence="2 3">
    <name type="scientific">Steroidobacter flavus</name>
    <dbReference type="NCBI Taxonomy" id="1842136"/>
    <lineage>
        <taxon>Bacteria</taxon>
        <taxon>Pseudomonadati</taxon>
        <taxon>Pseudomonadota</taxon>
        <taxon>Gammaproteobacteria</taxon>
        <taxon>Steroidobacterales</taxon>
        <taxon>Steroidobacteraceae</taxon>
        <taxon>Steroidobacter</taxon>
    </lineage>
</organism>
<feature type="domain" description="Carboxymuconolactone decarboxylase-like" evidence="1">
    <location>
        <begin position="58"/>
        <end position="119"/>
    </location>
</feature>
<evidence type="ECO:0000259" key="1">
    <source>
        <dbReference type="Pfam" id="PF02627"/>
    </source>
</evidence>
<dbReference type="EMBL" id="JBHSDU010000015">
    <property type="protein sequence ID" value="MFC4314533.1"/>
    <property type="molecule type" value="Genomic_DNA"/>
</dbReference>
<dbReference type="PANTHER" id="PTHR34846:SF5">
    <property type="entry name" value="CARBOXYMUCONOLACTONE DECARBOXYLASE-LIKE DOMAIN-CONTAINING PROTEIN"/>
    <property type="match status" value="1"/>
</dbReference>
<gene>
    <name evidence="2" type="ORF">ACFPN2_36035</name>
</gene>
<name>A0ABV8T4D3_9GAMM</name>
<reference evidence="3" key="1">
    <citation type="journal article" date="2019" name="Int. J. Syst. Evol. Microbiol.">
        <title>The Global Catalogue of Microorganisms (GCM) 10K type strain sequencing project: providing services to taxonomists for standard genome sequencing and annotation.</title>
        <authorList>
            <consortium name="The Broad Institute Genomics Platform"/>
            <consortium name="The Broad Institute Genome Sequencing Center for Infectious Disease"/>
            <person name="Wu L."/>
            <person name="Ma J."/>
        </authorList>
    </citation>
    <scope>NUCLEOTIDE SEQUENCE [LARGE SCALE GENOMIC DNA]</scope>
    <source>
        <strain evidence="3">CGMCC 1.10759</strain>
    </source>
</reference>
<keyword evidence="3" id="KW-1185">Reference proteome</keyword>
<comment type="caution">
    <text evidence="2">The sequence shown here is derived from an EMBL/GenBank/DDBJ whole genome shotgun (WGS) entry which is preliminary data.</text>
</comment>
<dbReference type="RefSeq" id="WP_380605782.1">
    <property type="nucleotide sequence ID" value="NZ_JBHSDU010000015.1"/>
</dbReference>
<dbReference type="PANTHER" id="PTHR34846">
    <property type="entry name" value="4-CARBOXYMUCONOLACTONE DECARBOXYLASE FAMILY PROTEIN (AFU_ORTHOLOGUE AFUA_6G11590)"/>
    <property type="match status" value="1"/>
</dbReference>
<dbReference type="InterPro" id="IPR003779">
    <property type="entry name" value="CMD-like"/>
</dbReference>